<feature type="region of interest" description="Disordered" evidence="1">
    <location>
        <begin position="382"/>
        <end position="440"/>
    </location>
</feature>
<reference evidence="2 3" key="1">
    <citation type="submission" date="2019-03" db="EMBL/GenBank/DDBJ databases">
        <title>First draft genome of Liparis tanakae, snailfish: a comprehensive survey of snailfish specific genes.</title>
        <authorList>
            <person name="Kim W."/>
            <person name="Song I."/>
            <person name="Jeong J.-H."/>
            <person name="Kim D."/>
            <person name="Kim S."/>
            <person name="Ryu S."/>
            <person name="Song J.Y."/>
            <person name="Lee S.K."/>
        </authorList>
    </citation>
    <scope>NUCLEOTIDE SEQUENCE [LARGE SCALE GENOMIC DNA]</scope>
    <source>
        <tissue evidence="2">Muscle</tissue>
    </source>
</reference>
<dbReference type="Proteomes" id="UP000314294">
    <property type="component" value="Unassembled WGS sequence"/>
</dbReference>
<dbReference type="EMBL" id="SRLO01000901">
    <property type="protein sequence ID" value="TNN44456.1"/>
    <property type="molecule type" value="Genomic_DNA"/>
</dbReference>
<feature type="region of interest" description="Disordered" evidence="1">
    <location>
        <begin position="199"/>
        <end position="242"/>
    </location>
</feature>
<keyword evidence="3" id="KW-1185">Reference proteome</keyword>
<dbReference type="AlphaFoldDB" id="A0A4Z2FTA9"/>
<feature type="region of interest" description="Disordered" evidence="1">
    <location>
        <begin position="139"/>
        <end position="184"/>
    </location>
</feature>
<evidence type="ECO:0000313" key="2">
    <source>
        <dbReference type="EMBL" id="TNN44456.1"/>
    </source>
</evidence>
<feature type="region of interest" description="Disordered" evidence="1">
    <location>
        <begin position="266"/>
        <end position="319"/>
    </location>
</feature>
<name>A0A4Z2FTA9_9TELE</name>
<accession>A0A4Z2FTA9</accession>
<feature type="compositionally biased region" description="Basic and acidic residues" evidence="1">
    <location>
        <begin position="203"/>
        <end position="213"/>
    </location>
</feature>
<evidence type="ECO:0000313" key="3">
    <source>
        <dbReference type="Proteomes" id="UP000314294"/>
    </source>
</evidence>
<evidence type="ECO:0000256" key="1">
    <source>
        <dbReference type="SAM" id="MobiDB-lite"/>
    </source>
</evidence>
<comment type="caution">
    <text evidence="2">The sequence shown here is derived from an EMBL/GenBank/DDBJ whole genome shotgun (WGS) entry which is preliminary data.</text>
</comment>
<feature type="compositionally biased region" description="Basic and acidic residues" evidence="1">
    <location>
        <begin position="222"/>
        <end position="236"/>
    </location>
</feature>
<feature type="compositionally biased region" description="Basic and acidic residues" evidence="1">
    <location>
        <begin position="168"/>
        <end position="180"/>
    </location>
</feature>
<protein>
    <submittedName>
        <fullName evidence="2">Uncharacterized protein</fullName>
    </submittedName>
</protein>
<sequence length="440" mass="47351">MSTGLDSSGVTTLKETTSASETWRLRPAGALVVRVEGVLRVEAGGVAGHPRVEEPGGRGAVLDGEVREGRRGVRQVVGAARLPRRRWRRLPRRRRRRPPQLGVEAAVVERLEEQTQQVDEGQRHHQRQGVRLRLDRVAVAPPGGQQDGPVGGHEGVVDHAAAPGPPLRHVEPAEVPDEPHGGPVETLAADAVHEVRALAPGPQREHDPQRQEVEGGGVAGQRRGEQGDGRHARRDQQQVPQEVDEAGAAALLRLVRQEGAQRAVVVHHHPGDGGGGGGDAHDCKTHNKGVTASAPRRRGGGGRSTHTARPGPERLDEPQHAEVVRQVDGVLGAALLPPPDPEALADGGDVPAWRGEESRRGVCSGGVRVYLHRKPSCSTCSAQESFTRSRKNTERPSVRARNPGSSRSYVNQNQLNVWTTAEDRTMRPTSTPNQTRSPRL</sequence>
<feature type="compositionally biased region" description="Polar residues" evidence="1">
    <location>
        <begin position="403"/>
        <end position="419"/>
    </location>
</feature>
<feature type="compositionally biased region" description="Gly residues" evidence="1">
    <location>
        <begin position="145"/>
        <end position="154"/>
    </location>
</feature>
<proteinExistence type="predicted"/>
<gene>
    <name evidence="2" type="ORF">EYF80_045344</name>
</gene>
<feature type="compositionally biased region" description="Polar residues" evidence="1">
    <location>
        <begin position="427"/>
        <end position="440"/>
    </location>
</feature>
<feature type="region of interest" description="Disordered" evidence="1">
    <location>
        <begin position="337"/>
        <end position="359"/>
    </location>
</feature>
<organism evidence="2 3">
    <name type="scientific">Liparis tanakae</name>
    <name type="common">Tanaka's snailfish</name>
    <dbReference type="NCBI Taxonomy" id="230148"/>
    <lineage>
        <taxon>Eukaryota</taxon>
        <taxon>Metazoa</taxon>
        <taxon>Chordata</taxon>
        <taxon>Craniata</taxon>
        <taxon>Vertebrata</taxon>
        <taxon>Euteleostomi</taxon>
        <taxon>Actinopterygii</taxon>
        <taxon>Neopterygii</taxon>
        <taxon>Teleostei</taxon>
        <taxon>Neoteleostei</taxon>
        <taxon>Acanthomorphata</taxon>
        <taxon>Eupercaria</taxon>
        <taxon>Perciformes</taxon>
        <taxon>Cottioidei</taxon>
        <taxon>Cottales</taxon>
        <taxon>Liparidae</taxon>
        <taxon>Liparis</taxon>
    </lineage>
</organism>